<organism evidence="2">
    <name type="scientific">Rhizobium sp. ZPR3</name>
    <dbReference type="NCBI Taxonomy" id="3158967"/>
    <lineage>
        <taxon>Bacteria</taxon>
        <taxon>Pseudomonadati</taxon>
        <taxon>Pseudomonadota</taxon>
        <taxon>Alphaproteobacteria</taxon>
        <taxon>Hyphomicrobiales</taxon>
        <taxon>Rhizobiaceae</taxon>
        <taxon>Rhizobium/Agrobacterium group</taxon>
        <taxon>Rhizobium</taxon>
    </lineage>
</organism>
<dbReference type="RefSeq" id="WP_349962023.1">
    <property type="nucleotide sequence ID" value="NZ_CP157962.1"/>
</dbReference>
<proteinExistence type="predicted"/>
<sequence length="138" mass="15728">MHIGKNRMARLRNKQMNSRTIILAAVALLYSSAAAYCEQIADLKIVAFRSEEPDRCRVSDVTLSPAKAQEFFKRAKRINAQILHDDYDLAPCYVEGTLKWDGKICDWSIRAGATGRVQCKRQEMYFACETCGDLFNQK</sequence>
<keyword evidence="2" id="KW-0614">Plasmid</keyword>
<dbReference type="EMBL" id="CP157962">
    <property type="protein sequence ID" value="XBT97087.1"/>
    <property type="molecule type" value="Genomic_DNA"/>
</dbReference>
<protein>
    <submittedName>
        <fullName evidence="2">Uncharacterized protein</fullName>
    </submittedName>
</protein>
<gene>
    <name evidence="2" type="ORF">ABM479_33170</name>
</gene>
<dbReference type="AlphaFoldDB" id="A0AAU7S3T2"/>
<name>A0AAU7S3T2_9HYPH</name>
<evidence type="ECO:0000256" key="1">
    <source>
        <dbReference type="SAM" id="SignalP"/>
    </source>
</evidence>
<feature type="signal peptide" evidence="1">
    <location>
        <begin position="1"/>
        <end position="35"/>
    </location>
</feature>
<evidence type="ECO:0000313" key="2">
    <source>
        <dbReference type="EMBL" id="XBT97087.1"/>
    </source>
</evidence>
<geneLocation type="plasmid" evidence="2">
    <name>unnamed2</name>
</geneLocation>
<feature type="chain" id="PRO_5043862753" evidence="1">
    <location>
        <begin position="36"/>
        <end position="138"/>
    </location>
</feature>
<keyword evidence="1" id="KW-0732">Signal</keyword>
<reference evidence="2" key="1">
    <citation type="submission" date="2024-06" db="EMBL/GenBank/DDBJ databases">
        <authorList>
            <person name="Li T."/>
            <person name="Gao R."/>
        </authorList>
    </citation>
    <scope>NUCLEOTIDE SEQUENCE</scope>
    <source>
        <strain evidence="2">ZPR3</strain>
        <plasmid evidence="2">unnamed2</plasmid>
    </source>
</reference>
<accession>A0AAU7S3T2</accession>